<keyword evidence="2" id="KW-0472">Membrane</keyword>
<comment type="caution">
    <text evidence="3">The sequence shown here is derived from an EMBL/GenBank/DDBJ whole genome shotgun (WGS) entry which is preliminary data.</text>
</comment>
<feature type="transmembrane region" description="Helical" evidence="2">
    <location>
        <begin position="72"/>
        <end position="96"/>
    </location>
</feature>
<feature type="transmembrane region" description="Helical" evidence="2">
    <location>
        <begin position="166"/>
        <end position="184"/>
    </location>
</feature>
<feature type="transmembrane region" description="Helical" evidence="2">
    <location>
        <begin position="108"/>
        <end position="134"/>
    </location>
</feature>
<protein>
    <submittedName>
        <fullName evidence="3">DUF4013 domain-containing protein</fullName>
    </submittedName>
</protein>
<feature type="transmembrane region" description="Helical" evidence="2">
    <location>
        <begin position="190"/>
        <end position="208"/>
    </location>
</feature>
<keyword evidence="4" id="KW-1185">Reference proteome</keyword>
<evidence type="ECO:0000256" key="2">
    <source>
        <dbReference type="SAM" id="Phobius"/>
    </source>
</evidence>
<sequence length="246" mass="25079">MLEDALGYPLRTDDRVATLVIGGALIVASVFVLPAFVLQGYLLRVLRSAATDERAAPSFTDWGELFVDGLKLVVVQAAYGLVVSIPIVAAVVALFIGGVTGSVTGSDAGVAAFGAVGLLLVLAATLLSILVAYVMPAAMTNFALAGELGAAFDVEALREAALSGRYLVGVLFGVVLGAVINSVAGPFALILIGIPALFYGQVVTYYCFGRGFAEATDAVAADANEPAEESPDAGGASEPRNPRAGR</sequence>
<reference evidence="3" key="1">
    <citation type="submission" date="2024-09" db="EMBL/GenBank/DDBJ databases">
        <authorList>
            <person name="Sun Q."/>
        </authorList>
    </citation>
    <scope>NUCLEOTIDE SEQUENCE [LARGE SCALE GENOMIC DNA]</scope>
    <source>
        <strain evidence="3">JCM 31273</strain>
    </source>
</reference>
<dbReference type="AlphaFoldDB" id="A0ABD5MLB3"/>
<gene>
    <name evidence="3" type="ORF">ACFFOL_03895</name>
</gene>
<keyword evidence="2" id="KW-1133">Transmembrane helix</keyword>
<dbReference type="InterPro" id="IPR025098">
    <property type="entry name" value="DUF4013"/>
</dbReference>
<organism evidence="3 4">
    <name type="scientific">Halobaculum roseum</name>
    <dbReference type="NCBI Taxonomy" id="2175149"/>
    <lineage>
        <taxon>Archaea</taxon>
        <taxon>Methanobacteriati</taxon>
        <taxon>Methanobacteriota</taxon>
        <taxon>Stenosarchaea group</taxon>
        <taxon>Halobacteria</taxon>
        <taxon>Halobacteriales</taxon>
        <taxon>Haloferacaceae</taxon>
        <taxon>Halobaculum</taxon>
    </lineage>
</organism>
<accession>A0ABD5MLB3</accession>
<evidence type="ECO:0000313" key="4">
    <source>
        <dbReference type="Proteomes" id="UP001589595"/>
    </source>
</evidence>
<dbReference type="EMBL" id="JBHMAJ010000001">
    <property type="protein sequence ID" value="MFB9823330.1"/>
    <property type="molecule type" value="Genomic_DNA"/>
</dbReference>
<evidence type="ECO:0000256" key="1">
    <source>
        <dbReference type="SAM" id="MobiDB-lite"/>
    </source>
</evidence>
<dbReference type="Pfam" id="PF13197">
    <property type="entry name" value="DUF4013"/>
    <property type="match status" value="1"/>
</dbReference>
<proteinExistence type="predicted"/>
<feature type="transmembrane region" description="Helical" evidence="2">
    <location>
        <begin position="16"/>
        <end position="38"/>
    </location>
</feature>
<keyword evidence="2" id="KW-0812">Transmembrane</keyword>
<name>A0ABD5MLB3_9EURY</name>
<dbReference type="GeneID" id="67209626"/>
<dbReference type="Proteomes" id="UP001589595">
    <property type="component" value="Unassembled WGS sequence"/>
</dbReference>
<feature type="region of interest" description="Disordered" evidence="1">
    <location>
        <begin position="222"/>
        <end position="246"/>
    </location>
</feature>
<evidence type="ECO:0000313" key="3">
    <source>
        <dbReference type="EMBL" id="MFB9823330.1"/>
    </source>
</evidence>
<dbReference type="RefSeq" id="WP_222922358.1">
    <property type="nucleotide sequence ID" value="NZ_CP082286.1"/>
</dbReference>